<name>A0A0A9CG92_ARUDO</name>
<dbReference type="AlphaFoldDB" id="A0A0A9CG92"/>
<evidence type="ECO:0000313" key="1">
    <source>
        <dbReference type="EMBL" id="JAD72415.1"/>
    </source>
</evidence>
<reference evidence="1" key="2">
    <citation type="journal article" date="2015" name="Data Brief">
        <title>Shoot transcriptome of the giant reed, Arundo donax.</title>
        <authorList>
            <person name="Barrero R.A."/>
            <person name="Guerrero F.D."/>
            <person name="Moolhuijzen P."/>
            <person name="Goolsby J.A."/>
            <person name="Tidwell J."/>
            <person name="Bellgard S.E."/>
            <person name="Bellgard M.I."/>
        </authorList>
    </citation>
    <scope>NUCLEOTIDE SEQUENCE</scope>
    <source>
        <tissue evidence="1">Shoot tissue taken approximately 20 cm above the soil surface</tissue>
    </source>
</reference>
<accession>A0A0A9CG92</accession>
<proteinExistence type="predicted"/>
<organism evidence="1">
    <name type="scientific">Arundo donax</name>
    <name type="common">Giant reed</name>
    <name type="synonym">Donax arundinaceus</name>
    <dbReference type="NCBI Taxonomy" id="35708"/>
    <lineage>
        <taxon>Eukaryota</taxon>
        <taxon>Viridiplantae</taxon>
        <taxon>Streptophyta</taxon>
        <taxon>Embryophyta</taxon>
        <taxon>Tracheophyta</taxon>
        <taxon>Spermatophyta</taxon>
        <taxon>Magnoliopsida</taxon>
        <taxon>Liliopsida</taxon>
        <taxon>Poales</taxon>
        <taxon>Poaceae</taxon>
        <taxon>PACMAD clade</taxon>
        <taxon>Arundinoideae</taxon>
        <taxon>Arundineae</taxon>
        <taxon>Arundo</taxon>
    </lineage>
</organism>
<dbReference type="EMBL" id="GBRH01225480">
    <property type="protein sequence ID" value="JAD72415.1"/>
    <property type="molecule type" value="Transcribed_RNA"/>
</dbReference>
<sequence>MVRQLIMKVSHTLNAAHFLLRCFSFISLSGKHI</sequence>
<reference evidence="1" key="1">
    <citation type="submission" date="2014-09" db="EMBL/GenBank/DDBJ databases">
        <authorList>
            <person name="Magalhaes I.L.F."/>
            <person name="Oliveira U."/>
            <person name="Santos F.R."/>
            <person name="Vidigal T.H.D.A."/>
            <person name="Brescovit A.D."/>
            <person name="Santos A.J."/>
        </authorList>
    </citation>
    <scope>NUCLEOTIDE SEQUENCE</scope>
    <source>
        <tissue evidence="1">Shoot tissue taken approximately 20 cm above the soil surface</tissue>
    </source>
</reference>
<protein>
    <submittedName>
        <fullName evidence="1">Uncharacterized protein</fullName>
    </submittedName>
</protein>